<dbReference type="Proteomes" id="UP000610456">
    <property type="component" value="Unassembled WGS sequence"/>
</dbReference>
<comment type="caution">
    <text evidence="2">The sequence shown here is derived from an EMBL/GenBank/DDBJ whole genome shotgun (WGS) entry which is preliminary data.</text>
</comment>
<reference evidence="2" key="2">
    <citation type="submission" date="2020-09" db="EMBL/GenBank/DDBJ databases">
        <authorList>
            <person name="Sun Q."/>
            <person name="Kim S."/>
        </authorList>
    </citation>
    <scope>NUCLEOTIDE SEQUENCE</scope>
    <source>
        <strain evidence="2">KCTC 12719</strain>
    </source>
</reference>
<evidence type="ECO:0000256" key="1">
    <source>
        <dbReference type="SAM" id="Phobius"/>
    </source>
</evidence>
<keyword evidence="1" id="KW-1133">Transmembrane helix</keyword>
<evidence type="ECO:0000313" key="2">
    <source>
        <dbReference type="EMBL" id="GHA25536.1"/>
    </source>
</evidence>
<sequence>MDKYIEILESKIEKIDSPTFEKACHIFMLIQFKNRGEYRALQETLYIDIKKFIDVYIKSVEYRKNGYDILQVDKIIKAIEYSNSVEKQYLLFQFAFRKLKIEYFDEEANIIQKHLNKSKYKYLNIKGLKVDAFLFKWSYDIKPLLGMIGFLIIITNILFLPAPIEGLEVFNISYVNFHSDFVLNHISNTLAFIAGQDRALGVEPFSLYGVILLIIIRLSFILFIGNFLIEKIKTVGNI</sequence>
<feature type="transmembrane region" description="Helical" evidence="1">
    <location>
        <begin position="205"/>
        <end position="229"/>
    </location>
</feature>
<keyword evidence="3" id="KW-1185">Reference proteome</keyword>
<name>A0A918S821_9FLAO</name>
<keyword evidence="1" id="KW-0472">Membrane</keyword>
<gene>
    <name evidence="2" type="ORF">GCM10007103_03460</name>
</gene>
<dbReference type="AlphaFoldDB" id="A0A918S821"/>
<proteinExistence type="predicted"/>
<protein>
    <submittedName>
        <fullName evidence="2">Uncharacterized protein</fullName>
    </submittedName>
</protein>
<organism evidence="2 3">
    <name type="scientific">Salinimicrobium marinum</name>
    <dbReference type="NCBI Taxonomy" id="680283"/>
    <lineage>
        <taxon>Bacteria</taxon>
        <taxon>Pseudomonadati</taxon>
        <taxon>Bacteroidota</taxon>
        <taxon>Flavobacteriia</taxon>
        <taxon>Flavobacteriales</taxon>
        <taxon>Flavobacteriaceae</taxon>
        <taxon>Salinimicrobium</taxon>
    </lineage>
</organism>
<dbReference type="RefSeq" id="WP_189602909.1">
    <property type="nucleotide sequence ID" value="NZ_BMXB01000001.1"/>
</dbReference>
<dbReference type="EMBL" id="BMXB01000001">
    <property type="protein sequence ID" value="GHA25536.1"/>
    <property type="molecule type" value="Genomic_DNA"/>
</dbReference>
<reference evidence="2" key="1">
    <citation type="journal article" date="2014" name="Int. J. Syst. Evol. Microbiol.">
        <title>Complete genome sequence of Corynebacterium casei LMG S-19264T (=DSM 44701T), isolated from a smear-ripened cheese.</title>
        <authorList>
            <consortium name="US DOE Joint Genome Institute (JGI-PGF)"/>
            <person name="Walter F."/>
            <person name="Albersmeier A."/>
            <person name="Kalinowski J."/>
            <person name="Ruckert C."/>
        </authorList>
    </citation>
    <scope>NUCLEOTIDE SEQUENCE</scope>
    <source>
        <strain evidence="2">KCTC 12719</strain>
    </source>
</reference>
<keyword evidence="1" id="KW-0812">Transmembrane</keyword>
<evidence type="ECO:0000313" key="3">
    <source>
        <dbReference type="Proteomes" id="UP000610456"/>
    </source>
</evidence>
<accession>A0A918S821</accession>
<feature type="transmembrane region" description="Helical" evidence="1">
    <location>
        <begin position="144"/>
        <end position="164"/>
    </location>
</feature>